<protein>
    <submittedName>
        <fullName evidence="1">Uncharacterized protein</fullName>
    </submittedName>
</protein>
<sequence>MDWLTFISKLIDSIAWPVAAVLLGLIFRKKLAELLPLLRKVKAGPLEAEFEIATKQVLASTAELAAKERKPDTPRACYELCSSEWKSKVESADAPQALPDGCQR</sequence>
<name>A0ABY9ALT6_PARCI</name>
<accession>A0ABY9ALT6</accession>
<proteinExistence type="predicted"/>
<evidence type="ECO:0000313" key="2">
    <source>
        <dbReference type="Proteomes" id="UP001242732"/>
    </source>
</evidence>
<keyword evidence="2" id="KW-1185">Reference proteome</keyword>
<dbReference type="EMBL" id="CP127363">
    <property type="protein sequence ID" value="WIY47677.1"/>
    <property type="molecule type" value="Genomic_DNA"/>
</dbReference>
<dbReference type="RefSeq" id="WP_133246159.1">
    <property type="nucleotide sequence ID" value="NZ_CP023687.1"/>
</dbReference>
<evidence type="ECO:0000313" key="1">
    <source>
        <dbReference type="EMBL" id="WIY47677.1"/>
    </source>
</evidence>
<dbReference type="GeneID" id="79791063"/>
<reference evidence="1 2" key="1">
    <citation type="submission" date="2023-06" db="EMBL/GenBank/DDBJ databases">
        <authorList>
            <person name="Ham H."/>
            <person name="Park D.S."/>
        </authorList>
    </citation>
    <scope>NUCLEOTIDE SEQUENCE [LARGE SCALE GENOMIC DNA]</scope>
    <source>
        <strain evidence="1 2">KACC 17005</strain>
    </source>
</reference>
<gene>
    <name evidence="1" type="ORF">QRO08_17845</name>
</gene>
<dbReference type="Proteomes" id="UP001242732">
    <property type="component" value="Chromosome"/>
</dbReference>
<organism evidence="1 2">
    <name type="scientific">Paracidovorax citrulli</name>
    <name type="common">Acidovorax citrulli</name>
    <dbReference type="NCBI Taxonomy" id="80869"/>
    <lineage>
        <taxon>Bacteria</taxon>
        <taxon>Pseudomonadati</taxon>
        <taxon>Pseudomonadota</taxon>
        <taxon>Betaproteobacteria</taxon>
        <taxon>Burkholderiales</taxon>
        <taxon>Comamonadaceae</taxon>
        <taxon>Paracidovorax</taxon>
    </lineage>
</organism>